<accession>A0A5B7IZP8</accession>
<evidence type="ECO:0000256" key="2">
    <source>
        <dbReference type="SAM" id="Phobius"/>
    </source>
</evidence>
<feature type="compositionally biased region" description="Polar residues" evidence="1">
    <location>
        <begin position="39"/>
        <end position="54"/>
    </location>
</feature>
<proteinExistence type="predicted"/>
<feature type="compositionally biased region" description="Basic residues" evidence="1">
    <location>
        <begin position="1"/>
        <end position="16"/>
    </location>
</feature>
<feature type="region of interest" description="Disordered" evidence="1">
    <location>
        <begin position="1"/>
        <end position="59"/>
    </location>
</feature>
<protein>
    <submittedName>
        <fullName evidence="3">Uncharacterized protein</fullName>
    </submittedName>
</protein>
<reference evidence="3 4" key="1">
    <citation type="submission" date="2019-05" db="EMBL/GenBank/DDBJ databases">
        <title>Another draft genome of Portunus trituberculatus and its Hox gene families provides insights of decapod evolution.</title>
        <authorList>
            <person name="Jeong J.-H."/>
            <person name="Song I."/>
            <person name="Kim S."/>
            <person name="Choi T."/>
            <person name="Kim D."/>
            <person name="Ryu S."/>
            <person name="Kim W."/>
        </authorList>
    </citation>
    <scope>NUCLEOTIDE SEQUENCE [LARGE SCALE GENOMIC DNA]</scope>
    <source>
        <tissue evidence="3">Muscle</tissue>
    </source>
</reference>
<sequence length="98" mass="10835">MEGPRQKKREGRRTPHSRAPPLSRHTQGSKSPLPYSRTPLPSHSQMAAISQADATTKPLHPQSCSWRALLLLWGLVVVVVMVVVVAVVKVMMVVEYAL</sequence>
<dbReference type="Proteomes" id="UP000324222">
    <property type="component" value="Unassembled WGS sequence"/>
</dbReference>
<comment type="caution">
    <text evidence="3">The sequence shown here is derived from an EMBL/GenBank/DDBJ whole genome shotgun (WGS) entry which is preliminary data.</text>
</comment>
<gene>
    <name evidence="3" type="ORF">E2C01_084966</name>
</gene>
<name>A0A5B7IZP8_PORTR</name>
<evidence type="ECO:0000313" key="4">
    <source>
        <dbReference type="Proteomes" id="UP000324222"/>
    </source>
</evidence>
<keyword evidence="2" id="KW-0812">Transmembrane</keyword>
<feature type="transmembrane region" description="Helical" evidence="2">
    <location>
        <begin position="69"/>
        <end position="92"/>
    </location>
</feature>
<evidence type="ECO:0000313" key="3">
    <source>
        <dbReference type="EMBL" id="MPC90000.1"/>
    </source>
</evidence>
<keyword evidence="2" id="KW-1133">Transmembrane helix</keyword>
<organism evidence="3 4">
    <name type="scientific">Portunus trituberculatus</name>
    <name type="common">Swimming crab</name>
    <name type="synonym">Neptunus trituberculatus</name>
    <dbReference type="NCBI Taxonomy" id="210409"/>
    <lineage>
        <taxon>Eukaryota</taxon>
        <taxon>Metazoa</taxon>
        <taxon>Ecdysozoa</taxon>
        <taxon>Arthropoda</taxon>
        <taxon>Crustacea</taxon>
        <taxon>Multicrustacea</taxon>
        <taxon>Malacostraca</taxon>
        <taxon>Eumalacostraca</taxon>
        <taxon>Eucarida</taxon>
        <taxon>Decapoda</taxon>
        <taxon>Pleocyemata</taxon>
        <taxon>Brachyura</taxon>
        <taxon>Eubrachyura</taxon>
        <taxon>Portunoidea</taxon>
        <taxon>Portunidae</taxon>
        <taxon>Portuninae</taxon>
        <taxon>Portunus</taxon>
    </lineage>
</organism>
<keyword evidence="2" id="KW-0472">Membrane</keyword>
<dbReference type="EMBL" id="VSRR010082894">
    <property type="protein sequence ID" value="MPC90000.1"/>
    <property type="molecule type" value="Genomic_DNA"/>
</dbReference>
<keyword evidence="4" id="KW-1185">Reference proteome</keyword>
<evidence type="ECO:0000256" key="1">
    <source>
        <dbReference type="SAM" id="MobiDB-lite"/>
    </source>
</evidence>
<dbReference type="AlphaFoldDB" id="A0A5B7IZP8"/>